<evidence type="ECO:0000313" key="1">
    <source>
        <dbReference type="EMBL" id="KAF3589082.1"/>
    </source>
</evidence>
<proteinExistence type="predicted"/>
<gene>
    <name evidence="1" type="ORF">F2Q69_00028998</name>
</gene>
<sequence>MLLIGLREKYDETNEDLVLQDKMKSGFLLRRRQTLSAETVIVLFIGSIGSRFFRHDGIRVSPEKKTNPNPLILSLCFSLAQLVNDFFANDSSGKLAAS</sequence>
<comment type="caution">
    <text evidence="1">The sequence shown here is derived from an EMBL/GenBank/DDBJ whole genome shotgun (WGS) entry which is preliminary data.</text>
</comment>
<name>A0A8S9SA64_BRACR</name>
<dbReference type="Proteomes" id="UP000712600">
    <property type="component" value="Unassembled WGS sequence"/>
</dbReference>
<evidence type="ECO:0000313" key="2">
    <source>
        <dbReference type="Proteomes" id="UP000712600"/>
    </source>
</evidence>
<reference evidence="1" key="1">
    <citation type="submission" date="2019-12" db="EMBL/GenBank/DDBJ databases">
        <title>Genome sequencing and annotation of Brassica cretica.</title>
        <authorList>
            <person name="Studholme D.J."/>
            <person name="Sarris P."/>
        </authorList>
    </citation>
    <scope>NUCLEOTIDE SEQUENCE</scope>
    <source>
        <strain evidence="1">PFS-109/04</strain>
        <tissue evidence="1">Leaf</tissue>
    </source>
</reference>
<protein>
    <submittedName>
        <fullName evidence="1">Uncharacterized protein</fullName>
    </submittedName>
</protein>
<dbReference type="EMBL" id="QGKX02000088">
    <property type="protein sequence ID" value="KAF3589082.1"/>
    <property type="molecule type" value="Genomic_DNA"/>
</dbReference>
<dbReference type="AlphaFoldDB" id="A0A8S9SA64"/>
<accession>A0A8S9SA64</accession>
<organism evidence="1 2">
    <name type="scientific">Brassica cretica</name>
    <name type="common">Mustard</name>
    <dbReference type="NCBI Taxonomy" id="69181"/>
    <lineage>
        <taxon>Eukaryota</taxon>
        <taxon>Viridiplantae</taxon>
        <taxon>Streptophyta</taxon>
        <taxon>Embryophyta</taxon>
        <taxon>Tracheophyta</taxon>
        <taxon>Spermatophyta</taxon>
        <taxon>Magnoliopsida</taxon>
        <taxon>eudicotyledons</taxon>
        <taxon>Gunneridae</taxon>
        <taxon>Pentapetalae</taxon>
        <taxon>rosids</taxon>
        <taxon>malvids</taxon>
        <taxon>Brassicales</taxon>
        <taxon>Brassicaceae</taxon>
        <taxon>Brassiceae</taxon>
        <taxon>Brassica</taxon>
    </lineage>
</organism>